<evidence type="ECO:0000313" key="4">
    <source>
        <dbReference type="Proteomes" id="UP000254626"/>
    </source>
</evidence>
<dbReference type="EMBL" id="UHIP01000001">
    <property type="protein sequence ID" value="SUP21721.1"/>
    <property type="molecule type" value="Genomic_DNA"/>
</dbReference>
<organism evidence="2 4">
    <name type="scientific">Vibrio fluvialis</name>
    <dbReference type="NCBI Taxonomy" id="676"/>
    <lineage>
        <taxon>Bacteria</taxon>
        <taxon>Pseudomonadati</taxon>
        <taxon>Pseudomonadota</taxon>
        <taxon>Gammaproteobacteria</taxon>
        <taxon>Vibrionales</taxon>
        <taxon>Vibrionaceae</taxon>
        <taxon>Vibrio</taxon>
    </lineage>
</organism>
<dbReference type="Proteomes" id="UP000254626">
    <property type="component" value="Unassembled WGS sequence"/>
</dbReference>
<proteinExistence type="predicted"/>
<dbReference type="Proteomes" id="UP000057088">
    <property type="component" value="Chromosome 2"/>
</dbReference>
<reference evidence="1" key="2">
    <citation type="submission" date="2018-01" db="EMBL/GenBank/DDBJ databases">
        <title>FDA dAtabase for Regulatory Grade micrObial Sequences (FDA-ARGOS): Supporting development and validation of Infectious Disease Dx tests.</title>
        <authorList>
            <person name="Hoffmann M."/>
            <person name="Allard M."/>
            <person name="Evans P."/>
            <person name="Brown E."/>
            <person name="Tallon L."/>
            <person name="Sadzewicz L."/>
            <person name="Sengamalay N."/>
            <person name="Ott S."/>
            <person name="Godinez A."/>
            <person name="Nagaraj S."/>
            <person name="Vyas G."/>
            <person name="Aluvathingal J."/>
            <person name="Nadendla S."/>
            <person name="Geyer C."/>
            <person name="Sichtig H."/>
        </authorList>
    </citation>
    <scope>NUCLEOTIDE SEQUENCE</scope>
    <source>
        <strain evidence="1">ATCC 33809</strain>
    </source>
</reference>
<reference evidence="2 4" key="3">
    <citation type="submission" date="2018-06" db="EMBL/GenBank/DDBJ databases">
        <authorList>
            <consortium name="Pathogen Informatics"/>
            <person name="Doyle S."/>
        </authorList>
    </citation>
    <scope>NUCLEOTIDE SEQUENCE [LARGE SCALE GENOMIC DNA]</scope>
    <source>
        <strain evidence="2 4">NCTC11327</strain>
    </source>
</reference>
<dbReference type="EMBL" id="CP014035">
    <property type="protein sequence ID" value="AMF93886.1"/>
    <property type="molecule type" value="Genomic_DNA"/>
</dbReference>
<dbReference type="InterPro" id="IPR036291">
    <property type="entry name" value="NAD(P)-bd_dom_sf"/>
</dbReference>
<dbReference type="KEGG" id="vfl:AL536_10280"/>
<reference evidence="3" key="1">
    <citation type="submission" date="2015-12" db="EMBL/GenBank/DDBJ databases">
        <title>FDA dAtabase for Regulatory Grade micrObial Sequences (FDA-ARGOS): Supporting development and validation of Infectious Disease Dx tests.</title>
        <authorList>
            <person name="Hoffmann M."/>
            <person name="Allard M."/>
            <person name="Evans P."/>
            <person name="Brown E."/>
            <person name="Tallon L.J."/>
            <person name="Sadzewicz L."/>
            <person name="Sengamalay N."/>
            <person name="Ott S."/>
            <person name="Godinez A."/>
            <person name="Nagaraj S."/>
            <person name="Vyas G."/>
            <person name="Aluvathingal J."/>
            <person name="Nadendla S."/>
            <person name="Geyer C."/>
            <person name="Sichtig H."/>
        </authorList>
    </citation>
    <scope>NUCLEOTIDE SEQUENCE [LARGE SCALE GENOMIC DNA]</scope>
    <source>
        <strain evidence="3">ATCC 33809</strain>
    </source>
</reference>
<dbReference type="GeneID" id="29387271"/>
<dbReference type="Gene3D" id="3.40.50.720">
    <property type="entry name" value="NAD(P)-binding Rossmann-like Domain"/>
    <property type="match status" value="1"/>
</dbReference>
<dbReference type="AlphaFoldDB" id="A0AAX2LPC7"/>
<keyword evidence="3" id="KW-1185">Reference proteome</keyword>
<accession>A0AAX2LPC7</accession>
<protein>
    <submittedName>
        <fullName evidence="2">Oxidoreductase</fullName>
    </submittedName>
</protein>
<evidence type="ECO:0000313" key="1">
    <source>
        <dbReference type="EMBL" id="AMF93886.1"/>
    </source>
</evidence>
<evidence type="ECO:0000313" key="3">
    <source>
        <dbReference type="Proteomes" id="UP000057088"/>
    </source>
</evidence>
<dbReference type="RefSeq" id="WP_020331272.1">
    <property type="nucleotide sequence ID" value="NZ_AP028128.1"/>
</dbReference>
<sequence length="164" mass="18113">MPKISRLAFIGFGHTAERMLKLGLNRPDRIITAFDPNALQDDTCKAQLERFIFCGVQGCFSVADAMHSAHLVLLSDSEQDLSPWLKELKSHIQPGQIVADLRTHGDDKSQLKQGVEDSQAIYLDGQLQVDGSELAIASTQTEAMLDMLKSLEVSPHQIAVSRRV</sequence>
<gene>
    <name evidence="1" type="ORF">AL536_10280</name>
    <name evidence="2" type="ORF">NCTC11327_00788</name>
</gene>
<evidence type="ECO:0000313" key="2">
    <source>
        <dbReference type="EMBL" id="SUP21721.1"/>
    </source>
</evidence>
<dbReference type="SUPFAM" id="SSF51735">
    <property type="entry name" value="NAD(P)-binding Rossmann-fold domains"/>
    <property type="match status" value="1"/>
</dbReference>
<name>A0AAX2LPC7_VIBFL</name>